<dbReference type="InterPro" id="IPR022648">
    <property type="entry name" value="Pr_cel_nuc_antig_N"/>
</dbReference>
<dbReference type="AlphaFoldDB" id="A0A167UBB6"/>
<name>A0A167UBB6_9AGAM</name>
<dbReference type="PRINTS" id="PR00339">
    <property type="entry name" value="PCNACYCLIN"/>
</dbReference>
<keyword evidence="5" id="KW-1185">Reference proteome</keyword>
<dbReference type="GO" id="GO:0043626">
    <property type="term" value="C:PCNA complex"/>
    <property type="evidence" value="ECO:0007669"/>
    <property type="project" value="TreeGrafter"/>
</dbReference>
<dbReference type="GO" id="GO:0003677">
    <property type="term" value="F:DNA binding"/>
    <property type="evidence" value="ECO:0007669"/>
    <property type="project" value="UniProtKB-KW"/>
</dbReference>
<dbReference type="Gene3D" id="3.70.10.10">
    <property type="match status" value="1"/>
</dbReference>
<keyword evidence="1" id="KW-0238">DNA-binding</keyword>
<reference evidence="4 5" key="1">
    <citation type="journal article" date="2016" name="Mol. Biol. Evol.">
        <title>Comparative Genomics of Early-Diverging Mushroom-Forming Fungi Provides Insights into the Origins of Lignocellulose Decay Capabilities.</title>
        <authorList>
            <person name="Nagy L.G."/>
            <person name="Riley R."/>
            <person name="Tritt A."/>
            <person name="Adam C."/>
            <person name="Daum C."/>
            <person name="Floudas D."/>
            <person name="Sun H."/>
            <person name="Yadav J.S."/>
            <person name="Pangilinan J."/>
            <person name="Larsson K.H."/>
            <person name="Matsuura K."/>
            <person name="Barry K."/>
            <person name="Labutti K."/>
            <person name="Kuo R."/>
            <person name="Ohm R.A."/>
            <person name="Bhattacharya S.S."/>
            <person name="Shirouzu T."/>
            <person name="Yoshinaga Y."/>
            <person name="Martin F.M."/>
            <person name="Grigoriev I.V."/>
            <person name="Hibbett D.S."/>
        </authorList>
    </citation>
    <scope>NUCLEOTIDE SEQUENCE [LARGE SCALE GENOMIC DNA]</scope>
    <source>
        <strain evidence="4 5">CBS 109695</strain>
    </source>
</reference>
<dbReference type="GO" id="GO:0006275">
    <property type="term" value="P:regulation of DNA replication"/>
    <property type="evidence" value="ECO:0007669"/>
    <property type="project" value="InterPro"/>
</dbReference>
<dbReference type="InterPro" id="IPR046938">
    <property type="entry name" value="DNA_clamp_sf"/>
</dbReference>
<feature type="region of interest" description="Disordered" evidence="2">
    <location>
        <begin position="143"/>
        <end position="218"/>
    </location>
</feature>
<feature type="domain" description="Proliferating cell nuclear antigen PCNA N-terminal" evidence="3">
    <location>
        <begin position="9"/>
        <end position="52"/>
    </location>
</feature>
<dbReference type="GO" id="GO:0030337">
    <property type="term" value="F:DNA polymerase processivity factor activity"/>
    <property type="evidence" value="ECO:0007669"/>
    <property type="project" value="InterPro"/>
</dbReference>
<dbReference type="EMBL" id="KV418005">
    <property type="protein sequence ID" value="KZP03777.1"/>
    <property type="molecule type" value="Genomic_DNA"/>
</dbReference>
<dbReference type="STRING" id="436010.A0A167UBB6"/>
<dbReference type="GO" id="GO:0006272">
    <property type="term" value="P:leading strand elongation"/>
    <property type="evidence" value="ECO:0007669"/>
    <property type="project" value="TreeGrafter"/>
</dbReference>
<dbReference type="SUPFAM" id="SSF55979">
    <property type="entry name" value="DNA clamp"/>
    <property type="match status" value="1"/>
</dbReference>
<dbReference type="Pfam" id="PF00705">
    <property type="entry name" value="PCNA_N"/>
    <property type="match status" value="1"/>
</dbReference>
<evidence type="ECO:0000259" key="3">
    <source>
        <dbReference type="Pfam" id="PF00705"/>
    </source>
</evidence>
<dbReference type="OrthoDB" id="534348at2759"/>
<organism evidence="4 5">
    <name type="scientific">Athelia psychrophila</name>
    <dbReference type="NCBI Taxonomy" id="1759441"/>
    <lineage>
        <taxon>Eukaryota</taxon>
        <taxon>Fungi</taxon>
        <taxon>Dikarya</taxon>
        <taxon>Basidiomycota</taxon>
        <taxon>Agaricomycotina</taxon>
        <taxon>Agaricomycetes</taxon>
        <taxon>Agaricomycetidae</taxon>
        <taxon>Atheliales</taxon>
        <taxon>Atheliaceae</taxon>
        <taxon>Athelia</taxon>
    </lineage>
</organism>
<dbReference type="InterPro" id="IPR000730">
    <property type="entry name" value="Pr_cel_nuc_antig"/>
</dbReference>
<dbReference type="PANTHER" id="PTHR11352:SF0">
    <property type="entry name" value="PROLIFERATING CELL NUCLEAR ANTIGEN"/>
    <property type="match status" value="1"/>
</dbReference>
<evidence type="ECO:0000313" key="5">
    <source>
        <dbReference type="Proteomes" id="UP000076532"/>
    </source>
</evidence>
<gene>
    <name evidence="4" type="ORF">FIBSPDRAFT_968711</name>
</gene>
<sequence>MRAKIQASHAIRFYHTAIKELVTDANFECTEEGINLQAMDNSHVALVSAKLDAFDEVLKGAKDDYVPTLEAGDDADVLDLVNEAKSELRLYRRISQEADDIDPDTFGIHDMAYDARVALPAAEFAQDLLPLGAHTHRDITGGKYARFHDDGEGDDGGPGGGGEEFKAKSDEEDAEDEGNKKKRQKAPTESKPAAKKPKKSSDDLESPDGGVASEDMNQHVKLTFSLKDLVNLRRTPRCAASCGLW</sequence>
<evidence type="ECO:0000256" key="1">
    <source>
        <dbReference type="ARBA" id="ARBA00023125"/>
    </source>
</evidence>
<accession>A0A167UBB6</accession>
<dbReference type="GO" id="GO:0006298">
    <property type="term" value="P:mismatch repair"/>
    <property type="evidence" value="ECO:0007669"/>
    <property type="project" value="TreeGrafter"/>
</dbReference>
<dbReference type="GO" id="GO:0019985">
    <property type="term" value="P:translesion synthesis"/>
    <property type="evidence" value="ECO:0007669"/>
    <property type="project" value="TreeGrafter"/>
</dbReference>
<protein>
    <recommendedName>
        <fullName evidence="3">Proliferating cell nuclear antigen PCNA N-terminal domain-containing protein</fullName>
    </recommendedName>
</protein>
<evidence type="ECO:0000313" key="4">
    <source>
        <dbReference type="EMBL" id="KZP03777.1"/>
    </source>
</evidence>
<evidence type="ECO:0000256" key="2">
    <source>
        <dbReference type="SAM" id="MobiDB-lite"/>
    </source>
</evidence>
<dbReference type="Proteomes" id="UP000076532">
    <property type="component" value="Unassembled WGS sequence"/>
</dbReference>
<proteinExistence type="predicted"/>
<dbReference type="PANTHER" id="PTHR11352">
    <property type="entry name" value="PROLIFERATING CELL NUCLEAR ANTIGEN"/>
    <property type="match status" value="1"/>
</dbReference>